<sequence length="260" mass="26814">MAGPTTAQARERGASQARPPSAPRRRGLSRRGVLVVLLAFTLLVGGGTYLLYGSPWLRVRQVRVTGTRVLTAAEVRDAAGIGDGEALVSVDTDAVASRLRAALPRIASVAVSRSWPDAIALKVTERTPKALLKQGGRYVEVDGDGVRYATDTTAPAGVPLVELTGGPSAGNGYFNTAVLLHAAVQVAADLPESVRKQTRTIAVKSFDGISLELTGGRGVLWGGPNDGSRKAVALTALLKAAPGATHYDVSAPTDPASSGS</sequence>
<comment type="similarity">
    <text evidence="8">Belongs to the FtsQ/DivIB family. FtsQ subfamily.</text>
</comment>
<keyword evidence="3 8" id="KW-0132">Cell division</keyword>
<evidence type="ECO:0000256" key="8">
    <source>
        <dbReference type="HAMAP-Rule" id="MF_00911"/>
    </source>
</evidence>
<evidence type="ECO:0000313" key="12">
    <source>
        <dbReference type="Proteomes" id="UP001198565"/>
    </source>
</evidence>
<dbReference type="RefSeq" id="WP_222978122.1">
    <property type="nucleotide sequence ID" value="NZ_JAINVZ010000009.1"/>
</dbReference>
<keyword evidence="12" id="KW-1185">Reference proteome</keyword>
<dbReference type="PANTHER" id="PTHR37820:SF1">
    <property type="entry name" value="CELL DIVISION PROTEIN FTSQ"/>
    <property type="match status" value="1"/>
</dbReference>
<keyword evidence="6 8" id="KW-0472">Membrane</keyword>
<dbReference type="PROSITE" id="PS51779">
    <property type="entry name" value="POTRA"/>
    <property type="match status" value="1"/>
</dbReference>
<dbReference type="Pfam" id="PF08478">
    <property type="entry name" value="POTRA_1"/>
    <property type="match status" value="1"/>
</dbReference>
<evidence type="ECO:0000256" key="6">
    <source>
        <dbReference type="ARBA" id="ARBA00023136"/>
    </source>
</evidence>
<dbReference type="EMBL" id="JAINVZ010000009">
    <property type="protein sequence ID" value="MBY8886165.1"/>
    <property type="molecule type" value="Genomic_DNA"/>
</dbReference>
<keyword evidence="5 8" id="KW-1133">Transmembrane helix</keyword>
<feature type="transmembrane region" description="Helical" evidence="8">
    <location>
        <begin position="33"/>
        <end position="52"/>
    </location>
</feature>
<keyword evidence="2 8" id="KW-1003">Cell membrane</keyword>
<keyword evidence="7 8" id="KW-0131">Cell cycle</keyword>
<evidence type="ECO:0000259" key="10">
    <source>
        <dbReference type="PROSITE" id="PS51779"/>
    </source>
</evidence>
<comment type="subcellular location">
    <subcellularLocation>
        <location evidence="8">Cell membrane</location>
        <topology evidence="8">Single-pass type II membrane protein</topology>
    </subcellularLocation>
    <subcellularLocation>
        <location evidence="1">Membrane</location>
    </subcellularLocation>
    <text evidence="8">Localizes to the division septum.</text>
</comment>
<dbReference type="InterPro" id="IPR034746">
    <property type="entry name" value="POTRA"/>
</dbReference>
<dbReference type="Proteomes" id="UP001198565">
    <property type="component" value="Unassembled WGS sequence"/>
</dbReference>
<feature type="domain" description="POTRA" evidence="10">
    <location>
        <begin position="57"/>
        <end position="126"/>
    </location>
</feature>
<reference evidence="11 12" key="1">
    <citation type="submission" date="2021-08" db="EMBL/GenBank/DDBJ databases">
        <title>Streptomyces sp. PTM05 isolated from lichen.</title>
        <authorList>
            <person name="Somphong A."/>
            <person name="Phongsopitanun W."/>
            <person name="Tanasupawat S."/>
        </authorList>
    </citation>
    <scope>NUCLEOTIDE SEQUENCE [LARGE SCALE GENOMIC DNA]</scope>
    <source>
        <strain evidence="11 12">Ptm05</strain>
    </source>
</reference>
<evidence type="ECO:0000256" key="4">
    <source>
        <dbReference type="ARBA" id="ARBA00022692"/>
    </source>
</evidence>
<accession>A0ABS7QSK2</accession>
<comment type="caution">
    <text evidence="11">The sequence shown here is derived from an EMBL/GenBank/DDBJ whole genome shotgun (WGS) entry which is preliminary data.</text>
</comment>
<dbReference type="InterPro" id="IPR050487">
    <property type="entry name" value="FtsQ_DivIB"/>
</dbReference>
<evidence type="ECO:0000256" key="1">
    <source>
        <dbReference type="ARBA" id="ARBA00004370"/>
    </source>
</evidence>
<evidence type="ECO:0000313" key="11">
    <source>
        <dbReference type="EMBL" id="MBY8886165.1"/>
    </source>
</evidence>
<gene>
    <name evidence="8" type="primary">ftsQ</name>
    <name evidence="11" type="ORF">K7472_15035</name>
</gene>
<dbReference type="HAMAP" id="MF_00911">
    <property type="entry name" value="FtsQ_subfam"/>
    <property type="match status" value="1"/>
</dbReference>
<evidence type="ECO:0000256" key="3">
    <source>
        <dbReference type="ARBA" id="ARBA00022618"/>
    </source>
</evidence>
<evidence type="ECO:0000256" key="5">
    <source>
        <dbReference type="ARBA" id="ARBA00022989"/>
    </source>
</evidence>
<dbReference type="InterPro" id="IPR026579">
    <property type="entry name" value="FtsQ"/>
</dbReference>
<feature type="region of interest" description="Disordered" evidence="9">
    <location>
        <begin position="1"/>
        <end position="26"/>
    </location>
</feature>
<proteinExistence type="inferred from homology"/>
<name>A0ABS7QSK2_9ACTN</name>
<comment type="function">
    <text evidence="8">Essential cell division protein.</text>
</comment>
<dbReference type="PANTHER" id="PTHR37820">
    <property type="entry name" value="CELL DIVISION PROTEIN DIVIB"/>
    <property type="match status" value="1"/>
</dbReference>
<evidence type="ECO:0000256" key="9">
    <source>
        <dbReference type="SAM" id="MobiDB-lite"/>
    </source>
</evidence>
<keyword evidence="4 8" id="KW-0812">Transmembrane</keyword>
<evidence type="ECO:0000256" key="2">
    <source>
        <dbReference type="ARBA" id="ARBA00022475"/>
    </source>
</evidence>
<dbReference type="Gene3D" id="3.10.20.310">
    <property type="entry name" value="membrane protein fhac"/>
    <property type="match status" value="1"/>
</dbReference>
<organism evidence="11 12">
    <name type="scientific">Streptantibioticus parmotrematis</name>
    <dbReference type="NCBI Taxonomy" id="2873249"/>
    <lineage>
        <taxon>Bacteria</taxon>
        <taxon>Bacillati</taxon>
        <taxon>Actinomycetota</taxon>
        <taxon>Actinomycetes</taxon>
        <taxon>Kitasatosporales</taxon>
        <taxon>Streptomycetaceae</taxon>
        <taxon>Streptantibioticus</taxon>
    </lineage>
</organism>
<protein>
    <recommendedName>
        <fullName evidence="8">Cell division protein FtsQ</fullName>
    </recommendedName>
</protein>
<dbReference type="InterPro" id="IPR013685">
    <property type="entry name" value="POTRA_FtsQ_type"/>
</dbReference>
<evidence type="ECO:0000256" key="7">
    <source>
        <dbReference type="ARBA" id="ARBA00023306"/>
    </source>
</evidence>